<gene>
    <name evidence="1 3" type="ORF">BDZ99DRAFT_467234</name>
</gene>
<sequence>MNSPTFIRLEAARKKVVEPAMCINFDHLLIPFQEDAAQAFYNITKQIAEEMQAKTSALTPEDLGGFTWGTLEYKPDAIAYSITLPPGIGGYKNWFTLPAEYVKFMDITMLASKFGVGTIPTCSPDYSLFHAERPFRSEHRREFERMRLTTSQLILSMQRIILGRIIAVLLRRPDAWDI</sequence>
<evidence type="ECO:0000313" key="3">
    <source>
        <dbReference type="RefSeq" id="XP_033571500.1"/>
    </source>
</evidence>
<name>A0A6A6Y6T2_9PEZI</name>
<protein>
    <submittedName>
        <fullName evidence="1 3">Uncharacterized protein</fullName>
    </submittedName>
</protein>
<proteinExistence type="predicted"/>
<dbReference type="AlphaFoldDB" id="A0A6A6Y6T2"/>
<evidence type="ECO:0000313" key="2">
    <source>
        <dbReference type="Proteomes" id="UP000504636"/>
    </source>
</evidence>
<reference evidence="3" key="3">
    <citation type="submission" date="2025-04" db="UniProtKB">
        <authorList>
            <consortium name="RefSeq"/>
        </authorList>
    </citation>
    <scope>IDENTIFICATION</scope>
    <source>
        <strain evidence="3">CBS 304.34</strain>
    </source>
</reference>
<dbReference type="RefSeq" id="XP_033571500.1">
    <property type="nucleotide sequence ID" value="XM_033720977.1"/>
</dbReference>
<dbReference type="OrthoDB" id="417125at2759"/>
<feature type="non-terminal residue" evidence="1">
    <location>
        <position position="178"/>
    </location>
</feature>
<reference evidence="3" key="2">
    <citation type="submission" date="2020-04" db="EMBL/GenBank/DDBJ databases">
        <authorList>
            <consortium name="NCBI Genome Project"/>
        </authorList>
    </citation>
    <scope>NUCLEOTIDE SEQUENCE</scope>
    <source>
        <strain evidence="3">CBS 304.34</strain>
    </source>
</reference>
<dbReference type="Proteomes" id="UP000504636">
    <property type="component" value="Unplaced"/>
</dbReference>
<dbReference type="GeneID" id="54461870"/>
<dbReference type="EMBL" id="MU003712">
    <property type="protein sequence ID" value="KAF2804536.1"/>
    <property type="molecule type" value="Genomic_DNA"/>
</dbReference>
<reference evidence="1 3" key="1">
    <citation type="journal article" date="2020" name="Stud. Mycol.">
        <title>101 Dothideomycetes genomes: a test case for predicting lifestyles and emergence of pathogens.</title>
        <authorList>
            <person name="Haridas S."/>
            <person name="Albert R."/>
            <person name="Binder M."/>
            <person name="Bloem J."/>
            <person name="Labutti K."/>
            <person name="Salamov A."/>
            <person name="Andreopoulos B."/>
            <person name="Baker S."/>
            <person name="Barry K."/>
            <person name="Bills G."/>
            <person name="Bluhm B."/>
            <person name="Cannon C."/>
            <person name="Castanera R."/>
            <person name="Culley D."/>
            <person name="Daum C."/>
            <person name="Ezra D."/>
            <person name="Gonzalez J."/>
            <person name="Henrissat B."/>
            <person name="Kuo A."/>
            <person name="Liang C."/>
            <person name="Lipzen A."/>
            <person name="Lutzoni F."/>
            <person name="Magnuson J."/>
            <person name="Mondo S."/>
            <person name="Nolan M."/>
            <person name="Ohm R."/>
            <person name="Pangilinan J."/>
            <person name="Park H.-J."/>
            <person name="Ramirez L."/>
            <person name="Alfaro M."/>
            <person name="Sun H."/>
            <person name="Tritt A."/>
            <person name="Yoshinaga Y."/>
            <person name="Zwiers L.-H."/>
            <person name="Turgeon B."/>
            <person name="Goodwin S."/>
            <person name="Spatafora J."/>
            <person name="Crous P."/>
            <person name="Grigoriev I."/>
        </authorList>
    </citation>
    <scope>NUCLEOTIDE SEQUENCE</scope>
    <source>
        <strain evidence="1 3">CBS 304.34</strain>
    </source>
</reference>
<keyword evidence="2" id="KW-1185">Reference proteome</keyword>
<evidence type="ECO:0000313" key="1">
    <source>
        <dbReference type="EMBL" id="KAF2804536.1"/>
    </source>
</evidence>
<organism evidence="1">
    <name type="scientific">Mytilinidion resinicola</name>
    <dbReference type="NCBI Taxonomy" id="574789"/>
    <lineage>
        <taxon>Eukaryota</taxon>
        <taxon>Fungi</taxon>
        <taxon>Dikarya</taxon>
        <taxon>Ascomycota</taxon>
        <taxon>Pezizomycotina</taxon>
        <taxon>Dothideomycetes</taxon>
        <taxon>Pleosporomycetidae</taxon>
        <taxon>Mytilinidiales</taxon>
        <taxon>Mytilinidiaceae</taxon>
        <taxon>Mytilinidion</taxon>
    </lineage>
</organism>
<accession>A0A6A6Y6T2</accession>